<evidence type="ECO:0008006" key="4">
    <source>
        <dbReference type="Google" id="ProtNLM"/>
    </source>
</evidence>
<keyword evidence="1" id="KW-0472">Membrane</keyword>
<keyword evidence="3" id="KW-1185">Reference proteome</keyword>
<dbReference type="EMBL" id="JACOQH010000003">
    <property type="protein sequence ID" value="MBC5753414.1"/>
    <property type="molecule type" value="Genomic_DNA"/>
</dbReference>
<keyword evidence="1" id="KW-0812">Transmembrane</keyword>
<proteinExistence type="predicted"/>
<comment type="caution">
    <text evidence="2">The sequence shown here is derived from an EMBL/GenBank/DDBJ whole genome shotgun (WGS) entry which is preliminary data.</text>
</comment>
<dbReference type="Proteomes" id="UP000621540">
    <property type="component" value="Unassembled WGS sequence"/>
</dbReference>
<evidence type="ECO:0000256" key="1">
    <source>
        <dbReference type="SAM" id="Phobius"/>
    </source>
</evidence>
<evidence type="ECO:0000313" key="3">
    <source>
        <dbReference type="Proteomes" id="UP000621540"/>
    </source>
</evidence>
<feature type="transmembrane region" description="Helical" evidence="1">
    <location>
        <begin position="192"/>
        <end position="216"/>
    </location>
</feature>
<gene>
    <name evidence="2" type="ORF">H8Z76_05125</name>
</gene>
<reference evidence="2 3" key="1">
    <citation type="submission" date="2020-08" db="EMBL/GenBank/DDBJ databases">
        <title>Genome public.</title>
        <authorList>
            <person name="Liu C."/>
            <person name="Sun Q."/>
        </authorList>
    </citation>
    <scope>NUCLEOTIDE SEQUENCE [LARGE SCALE GENOMIC DNA]</scope>
    <source>
        <strain evidence="2 3">BX0805</strain>
    </source>
</reference>
<organism evidence="2 3">
    <name type="scientific">Roseburia yibonii</name>
    <dbReference type="NCBI Taxonomy" id="2763063"/>
    <lineage>
        <taxon>Bacteria</taxon>
        <taxon>Bacillati</taxon>
        <taxon>Bacillota</taxon>
        <taxon>Clostridia</taxon>
        <taxon>Lachnospirales</taxon>
        <taxon>Lachnospiraceae</taxon>
        <taxon>Roseburia</taxon>
    </lineage>
</organism>
<dbReference type="NCBIfam" id="NF038403">
    <property type="entry name" value="perm_prefix_1"/>
    <property type="match status" value="1"/>
</dbReference>
<feature type="transmembrane region" description="Helical" evidence="1">
    <location>
        <begin position="222"/>
        <end position="243"/>
    </location>
</feature>
<keyword evidence="1" id="KW-1133">Transmembrane helix</keyword>
<name>A0ABR7I8Z5_9FIRM</name>
<dbReference type="InterPro" id="IPR047928">
    <property type="entry name" value="Perm_prefix_1"/>
</dbReference>
<evidence type="ECO:0000313" key="2">
    <source>
        <dbReference type="EMBL" id="MBC5753414.1"/>
    </source>
</evidence>
<feature type="transmembrane region" description="Helical" evidence="1">
    <location>
        <begin position="103"/>
        <end position="124"/>
    </location>
</feature>
<dbReference type="RefSeq" id="WP_186981854.1">
    <property type="nucleotide sequence ID" value="NZ_JACOQH010000003.1"/>
</dbReference>
<feature type="transmembrane region" description="Helical" evidence="1">
    <location>
        <begin position="136"/>
        <end position="158"/>
    </location>
</feature>
<protein>
    <recommendedName>
        <fullName evidence="4">XRE family transcriptional regulator</fullName>
    </recommendedName>
</protein>
<sequence length="329" mass="37220">METIRNYLETMFLNLPGTPEVMRAKMELGQMMEDKYNELIAEGKMDNEATGIVISEFGNLEELAEELGILDYMKKGNFEKRETVKMETVRSFIAEKTRSSVRMAIGVLFCILSPAGFIFFQALTVSKGMSGGAAEAAGLLLFFLLVAAGVGCIVYDCVRMSKWQYLKKDELVMDFATEAYVREQRENFQPTYALYITFGVVFCIISVIPSAVIGTFLYDSVFLNVLSGAFVLIFVAIGVMFFIMGAKRKSGYEVLLAINPGAGENGVREDEEPQSELERNVMSVYWPTIVCLYLIWSFLTMSWHITWIIWPIAGVMEHVVRIICREIRR</sequence>
<accession>A0ABR7I8Z5</accession>